<comment type="similarity">
    <text evidence="3 9">Belongs to the CobD/CbiB family.</text>
</comment>
<keyword evidence="7 9" id="KW-1133">Transmembrane helix</keyword>
<keyword evidence="4 9" id="KW-1003">Cell membrane</keyword>
<comment type="subcellular location">
    <subcellularLocation>
        <location evidence="1 9">Cell membrane</location>
        <topology evidence="1 9">Multi-pass membrane protein</topology>
    </subcellularLocation>
</comment>
<protein>
    <recommendedName>
        <fullName evidence="9">Cobalamin biosynthesis protein CobD</fullName>
    </recommendedName>
</protein>
<keyword evidence="8 9" id="KW-0472">Membrane</keyword>
<evidence type="ECO:0000256" key="4">
    <source>
        <dbReference type="ARBA" id="ARBA00022475"/>
    </source>
</evidence>
<evidence type="ECO:0000313" key="10">
    <source>
        <dbReference type="EMBL" id="NMO01203.1"/>
    </source>
</evidence>
<evidence type="ECO:0000256" key="6">
    <source>
        <dbReference type="ARBA" id="ARBA00022692"/>
    </source>
</evidence>
<keyword evidence="6 9" id="KW-0812">Transmembrane</keyword>
<dbReference type="Pfam" id="PF03186">
    <property type="entry name" value="CobD_Cbib"/>
    <property type="match status" value="1"/>
</dbReference>
<comment type="caution">
    <text evidence="10">The sequence shown here is derived from an EMBL/GenBank/DDBJ whole genome shotgun (WGS) entry which is preliminary data.</text>
</comment>
<dbReference type="RefSeq" id="WP_170193718.1">
    <property type="nucleotide sequence ID" value="NZ_JABBNB010000007.1"/>
</dbReference>
<evidence type="ECO:0000256" key="2">
    <source>
        <dbReference type="ARBA" id="ARBA00004953"/>
    </source>
</evidence>
<dbReference type="PANTHER" id="PTHR34308">
    <property type="entry name" value="COBALAMIN BIOSYNTHESIS PROTEIN CBIB"/>
    <property type="match status" value="1"/>
</dbReference>
<dbReference type="Proteomes" id="UP000550729">
    <property type="component" value="Unassembled WGS sequence"/>
</dbReference>
<dbReference type="AlphaFoldDB" id="A0A848KXM8"/>
<dbReference type="NCBIfam" id="NF002276">
    <property type="entry name" value="PRK01209.1-4"/>
    <property type="match status" value="1"/>
</dbReference>
<dbReference type="GO" id="GO:0005886">
    <property type="term" value="C:plasma membrane"/>
    <property type="evidence" value="ECO:0007669"/>
    <property type="project" value="UniProtKB-SubCell"/>
</dbReference>
<reference evidence="10 11" key="1">
    <citation type="submission" date="2020-04" db="EMBL/GenBank/DDBJ databases">
        <title>Gordonia sp. nov. TBRC 11910.</title>
        <authorList>
            <person name="Suriyachadkun C."/>
        </authorList>
    </citation>
    <scope>NUCLEOTIDE SEQUENCE [LARGE SCALE GENOMIC DNA]</scope>
    <source>
        <strain evidence="10 11">TBRC 11910</strain>
    </source>
</reference>
<accession>A0A848KXM8</accession>
<keyword evidence="11" id="KW-1185">Reference proteome</keyword>
<dbReference type="GO" id="GO:0009236">
    <property type="term" value="P:cobalamin biosynthetic process"/>
    <property type="evidence" value="ECO:0007669"/>
    <property type="project" value="UniProtKB-UniRule"/>
</dbReference>
<evidence type="ECO:0000256" key="9">
    <source>
        <dbReference type="HAMAP-Rule" id="MF_00024"/>
    </source>
</evidence>
<evidence type="ECO:0000256" key="8">
    <source>
        <dbReference type="ARBA" id="ARBA00023136"/>
    </source>
</evidence>
<dbReference type="HAMAP" id="MF_00024">
    <property type="entry name" value="CobD_CbiB"/>
    <property type="match status" value="1"/>
</dbReference>
<dbReference type="EMBL" id="JABBNB010000007">
    <property type="protein sequence ID" value="NMO01203.1"/>
    <property type="molecule type" value="Genomic_DNA"/>
</dbReference>
<dbReference type="GO" id="GO:0048472">
    <property type="term" value="F:threonine-phosphate decarboxylase activity"/>
    <property type="evidence" value="ECO:0007669"/>
    <property type="project" value="InterPro"/>
</dbReference>
<sequence>MCDVTTRRTTAVSDVAIGIALGVAADAVFADPARWHPVAGMGHLAGALEKLTYRDRRGAGVGYVAVCVTGAAATGLVLQRGGAIAVGAAVWSTLGGTTLCRIGDRMADALERGDIEAARALVPSLCGRDPAALDESGICRATIESIAENTSDATVGPLVWAGLAGAPGVLAYRMVNTLDAMVGYRTPRYERFGWASARLDDAVNLLPARLSGALAAVLGGRPRGALHAWRSDARRHPSPNAGVVEAAFAGSLDVTLGGTTVYPLHTEERPLLGSGRAPGVDDLRAAVALSRRVQYGAAAAVVGAVVGGRILRRRMVD</sequence>
<organism evidence="10 11">
    <name type="scientific">Gordonia asplenii</name>
    <dbReference type="NCBI Taxonomy" id="2725283"/>
    <lineage>
        <taxon>Bacteria</taxon>
        <taxon>Bacillati</taxon>
        <taxon>Actinomycetota</taxon>
        <taxon>Actinomycetes</taxon>
        <taxon>Mycobacteriales</taxon>
        <taxon>Gordoniaceae</taxon>
        <taxon>Gordonia</taxon>
    </lineage>
</organism>
<comment type="function">
    <text evidence="9">Converts cobyric acid to cobinamide by the addition of aminopropanol on the F carboxylic group.</text>
</comment>
<evidence type="ECO:0000256" key="7">
    <source>
        <dbReference type="ARBA" id="ARBA00022989"/>
    </source>
</evidence>
<dbReference type="UniPathway" id="UPA00148"/>
<proteinExistence type="inferred from homology"/>
<evidence type="ECO:0000256" key="3">
    <source>
        <dbReference type="ARBA" id="ARBA00006263"/>
    </source>
</evidence>
<gene>
    <name evidence="9" type="primary">cobD</name>
    <name evidence="10" type="ORF">HH308_08230</name>
</gene>
<name>A0A848KXM8_9ACTN</name>
<evidence type="ECO:0000256" key="5">
    <source>
        <dbReference type="ARBA" id="ARBA00022573"/>
    </source>
</evidence>
<comment type="pathway">
    <text evidence="2 9">Cofactor biosynthesis; adenosylcobalamin biosynthesis.</text>
</comment>
<keyword evidence="5 9" id="KW-0169">Cobalamin biosynthesis</keyword>
<dbReference type="InterPro" id="IPR004485">
    <property type="entry name" value="Cobalamin_biosynth_CobD/CbiB"/>
</dbReference>
<evidence type="ECO:0000313" key="11">
    <source>
        <dbReference type="Proteomes" id="UP000550729"/>
    </source>
</evidence>
<evidence type="ECO:0000256" key="1">
    <source>
        <dbReference type="ARBA" id="ARBA00004651"/>
    </source>
</evidence>
<dbReference type="PANTHER" id="PTHR34308:SF1">
    <property type="entry name" value="COBALAMIN BIOSYNTHESIS PROTEIN CBIB"/>
    <property type="match status" value="1"/>
</dbReference>
<dbReference type="GO" id="GO:0015420">
    <property type="term" value="F:ABC-type vitamin B12 transporter activity"/>
    <property type="evidence" value="ECO:0007669"/>
    <property type="project" value="UniProtKB-UniRule"/>
</dbReference>
<dbReference type="NCBIfam" id="TIGR00380">
    <property type="entry name" value="cobal_cbiB"/>
    <property type="match status" value="1"/>
</dbReference>